<dbReference type="GO" id="GO:0000981">
    <property type="term" value="F:DNA-binding transcription factor activity, RNA polymerase II-specific"/>
    <property type="evidence" value="ECO:0007669"/>
    <property type="project" value="InterPro"/>
</dbReference>
<evidence type="ECO:0000256" key="8">
    <source>
        <dbReference type="SAM" id="MobiDB-lite"/>
    </source>
</evidence>
<protein>
    <recommendedName>
        <fullName evidence="9">Homeobox domain-containing protein</fullName>
    </recommendedName>
</protein>
<sequence length="306" mass="32826">MPDRAKTVAWRKPVGASFCPGASPAPRDPRIPMSCADSYLGASGIYYPHHHHHGAYGLQTTPGAASEHQWSPGGGPASSAAYVYPQYQNPATSTHQSVTPPHTTPPQWSGYPPAASAPPAPQSHQEQPSVSPPLGAHTAASYKWMHVKRTVAKSSDRFCVYTSSTATGFGDLRTRRRATIDVAAGPAAEPAITPAVSASLAAASSGGNRTNFTNHQLTELEKEYYTSKYLNRVRRSEIAAQLHLNETQVKIWFQNRRMKEKKRQKEQDFLQKASVSSGSSSGASSESPTSSASPDTSPKLAMMAPL</sequence>
<feature type="compositionally biased region" description="Low complexity" evidence="8">
    <location>
        <begin position="274"/>
        <end position="297"/>
    </location>
</feature>
<dbReference type="CDD" id="cd00086">
    <property type="entry name" value="homeodomain"/>
    <property type="match status" value="1"/>
</dbReference>
<proteinExistence type="predicted"/>
<feature type="DNA-binding region" description="Homeobox" evidence="6">
    <location>
        <begin position="205"/>
        <end position="264"/>
    </location>
</feature>
<dbReference type="PROSITE" id="PS00027">
    <property type="entry name" value="HOMEOBOX_1"/>
    <property type="match status" value="1"/>
</dbReference>
<dbReference type="InterPro" id="IPR017970">
    <property type="entry name" value="Homeobox_CS"/>
</dbReference>
<keyword evidence="5 6" id="KW-0539">Nucleus</keyword>
<dbReference type="InterPro" id="IPR009057">
    <property type="entry name" value="Homeodomain-like_sf"/>
</dbReference>
<evidence type="ECO:0000313" key="11">
    <source>
        <dbReference type="Proteomes" id="UP001175271"/>
    </source>
</evidence>
<dbReference type="InterPro" id="IPR020479">
    <property type="entry name" value="HD_metazoa"/>
</dbReference>
<dbReference type="Pfam" id="PF00046">
    <property type="entry name" value="Homeodomain"/>
    <property type="match status" value="1"/>
</dbReference>
<comment type="caution">
    <text evidence="10">The sequence shown here is derived from an EMBL/GenBank/DDBJ whole genome shotgun (WGS) entry which is preliminary data.</text>
</comment>
<dbReference type="PROSITE" id="PS50071">
    <property type="entry name" value="HOMEOBOX_2"/>
    <property type="match status" value="1"/>
</dbReference>
<evidence type="ECO:0000256" key="7">
    <source>
        <dbReference type="RuleBase" id="RU000682"/>
    </source>
</evidence>
<dbReference type="PANTHER" id="PTHR45946:SF4">
    <property type="entry name" value="HOMEOBOX PROTEIN ROUGH-RELATED"/>
    <property type="match status" value="1"/>
</dbReference>
<evidence type="ECO:0000256" key="1">
    <source>
        <dbReference type="ARBA" id="ARBA00004123"/>
    </source>
</evidence>
<keyword evidence="11" id="KW-1185">Reference proteome</keyword>
<dbReference type="GO" id="GO:0005634">
    <property type="term" value="C:nucleus"/>
    <property type="evidence" value="ECO:0007669"/>
    <property type="project" value="UniProtKB-SubCell"/>
</dbReference>
<feature type="domain" description="Homeobox" evidence="9">
    <location>
        <begin position="203"/>
        <end position="263"/>
    </location>
</feature>
<dbReference type="SUPFAM" id="SSF46689">
    <property type="entry name" value="Homeodomain-like"/>
    <property type="match status" value="1"/>
</dbReference>
<evidence type="ECO:0000259" key="9">
    <source>
        <dbReference type="PROSITE" id="PS50071"/>
    </source>
</evidence>
<keyword evidence="4 6" id="KW-0371">Homeobox</keyword>
<accession>A0AA39M0W8</accession>
<dbReference type="GO" id="GO:0000978">
    <property type="term" value="F:RNA polymerase II cis-regulatory region sequence-specific DNA binding"/>
    <property type="evidence" value="ECO:0007669"/>
    <property type="project" value="TreeGrafter"/>
</dbReference>
<evidence type="ECO:0000313" key="10">
    <source>
        <dbReference type="EMBL" id="KAK0416777.1"/>
    </source>
</evidence>
<evidence type="ECO:0000256" key="3">
    <source>
        <dbReference type="ARBA" id="ARBA00023125"/>
    </source>
</evidence>
<name>A0AA39M0W8_9BILA</name>
<organism evidence="10 11">
    <name type="scientific">Steinernema hermaphroditum</name>
    <dbReference type="NCBI Taxonomy" id="289476"/>
    <lineage>
        <taxon>Eukaryota</taxon>
        <taxon>Metazoa</taxon>
        <taxon>Ecdysozoa</taxon>
        <taxon>Nematoda</taxon>
        <taxon>Chromadorea</taxon>
        <taxon>Rhabditida</taxon>
        <taxon>Tylenchina</taxon>
        <taxon>Panagrolaimomorpha</taxon>
        <taxon>Strongyloidoidea</taxon>
        <taxon>Steinernematidae</taxon>
        <taxon>Steinernema</taxon>
    </lineage>
</organism>
<dbReference type="InterPro" id="IPR001356">
    <property type="entry name" value="HD"/>
</dbReference>
<feature type="region of interest" description="Disordered" evidence="8">
    <location>
        <begin position="91"/>
        <end position="135"/>
    </location>
</feature>
<dbReference type="AlphaFoldDB" id="A0AA39M0W8"/>
<dbReference type="Gene3D" id="1.10.10.60">
    <property type="entry name" value="Homeodomain-like"/>
    <property type="match status" value="1"/>
</dbReference>
<evidence type="ECO:0000256" key="5">
    <source>
        <dbReference type="ARBA" id="ARBA00023242"/>
    </source>
</evidence>
<feature type="region of interest" description="Disordered" evidence="8">
    <location>
        <begin position="262"/>
        <end position="306"/>
    </location>
</feature>
<dbReference type="Proteomes" id="UP001175271">
    <property type="component" value="Unassembled WGS sequence"/>
</dbReference>
<gene>
    <name evidence="10" type="ORF">QR680_012679</name>
</gene>
<evidence type="ECO:0000256" key="6">
    <source>
        <dbReference type="PROSITE-ProRule" id="PRU00108"/>
    </source>
</evidence>
<dbReference type="SMART" id="SM00389">
    <property type="entry name" value="HOX"/>
    <property type="match status" value="1"/>
</dbReference>
<dbReference type="PANTHER" id="PTHR45946">
    <property type="entry name" value="HOMEOBOX PROTEIN ROUGH-RELATED"/>
    <property type="match status" value="1"/>
</dbReference>
<feature type="region of interest" description="Disordered" evidence="8">
    <location>
        <begin position="58"/>
        <end position="77"/>
    </location>
</feature>
<dbReference type="EMBL" id="JAUCMV010000002">
    <property type="protein sequence ID" value="KAK0416777.1"/>
    <property type="molecule type" value="Genomic_DNA"/>
</dbReference>
<evidence type="ECO:0000256" key="2">
    <source>
        <dbReference type="ARBA" id="ARBA00022473"/>
    </source>
</evidence>
<dbReference type="PRINTS" id="PR00024">
    <property type="entry name" value="HOMEOBOX"/>
</dbReference>
<keyword evidence="3 6" id="KW-0238">DNA-binding</keyword>
<reference evidence="10" key="1">
    <citation type="submission" date="2023-06" db="EMBL/GenBank/DDBJ databases">
        <title>Genomic analysis of the entomopathogenic nematode Steinernema hermaphroditum.</title>
        <authorList>
            <person name="Schwarz E.M."/>
            <person name="Heppert J.K."/>
            <person name="Baniya A."/>
            <person name="Schwartz H.T."/>
            <person name="Tan C.-H."/>
            <person name="Antoshechkin I."/>
            <person name="Sternberg P.W."/>
            <person name="Goodrich-Blair H."/>
            <person name="Dillman A.R."/>
        </authorList>
    </citation>
    <scope>NUCLEOTIDE SEQUENCE</scope>
    <source>
        <strain evidence="10">PS9179</strain>
        <tissue evidence="10">Whole animal</tissue>
    </source>
</reference>
<feature type="compositionally biased region" description="Polar residues" evidence="8">
    <location>
        <begin position="91"/>
        <end position="107"/>
    </location>
</feature>
<comment type="subcellular location">
    <subcellularLocation>
        <location evidence="1 6 7">Nucleus</location>
    </subcellularLocation>
</comment>
<keyword evidence="2" id="KW-0217">Developmental protein</keyword>
<evidence type="ECO:0000256" key="4">
    <source>
        <dbReference type="ARBA" id="ARBA00023155"/>
    </source>
</evidence>
<dbReference type="InterPro" id="IPR046327">
    <property type="entry name" value="HXA1/B1/D1"/>
</dbReference>